<evidence type="ECO:0000313" key="4">
    <source>
        <dbReference type="EMBL" id="CAG8475439.1"/>
    </source>
</evidence>
<name>A0A9N8Z804_9GLOM</name>
<feature type="compositionally biased region" description="Basic and acidic residues" evidence="2">
    <location>
        <begin position="192"/>
        <end position="201"/>
    </location>
</feature>
<comment type="similarity">
    <text evidence="1">Belongs to the phosducin family.</text>
</comment>
<dbReference type="PANTHER" id="PTHR21148">
    <property type="entry name" value="THIOREDOXIN DOMAIN-CONTAINING PROTEIN 9"/>
    <property type="match status" value="1"/>
</dbReference>
<dbReference type="OrthoDB" id="10257948at2759"/>
<feature type="compositionally biased region" description="Acidic residues" evidence="2">
    <location>
        <begin position="208"/>
        <end position="217"/>
    </location>
</feature>
<dbReference type="Pfam" id="PF02114">
    <property type="entry name" value="Phosducin"/>
    <property type="match status" value="1"/>
</dbReference>
<evidence type="ECO:0000259" key="3">
    <source>
        <dbReference type="Pfam" id="PF02114"/>
    </source>
</evidence>
<reference evidence="4" key="1">
    <citation type="submission" date="2021-06" db="EMBL/GenBank/DDBJ databases">
        <authorList>
            <person name="Kallberg Y."/>
            <person name="Tangrot J."/>
            <person name="Rosling A."/>
        </authorList>
    </citation>
    <scope>NUCLEOTIDE SEQUENCE</scope>
    <source>
        <strain evidence="4">CL551</strain>
    </source>
</reference>
<organism evidence="4 5">
    <name type="scientific">Acaulospora morrowiae</name>
    <dbReference type="NCBI Taxonomy" id="94023"/>
    <lineage>
        <taxon>Eukaryota</taxon>
        <taxon>Fungi</taxon>
        <taxon>Fungi incertae sedis</taxon>
        <taxon>Mucoromycota</taxon>
        <taxon>Glomeromycotina</taxon>
        <taxon>Glomeromycetes</taxon>
        <taxon>Diversisporales</taxon>
        <taxon>Acaulosporaceae</taxon>
        <taxon>Acaulospora</taxon>
    </lineage>
</organism>
<sequence length="217" mass="25120">MSSSKYNEQETAQENLADEVSEANNRENALTEDDIFEELEKDDDFAVASFREQRMKQLKREMTELQELHQKGHGSYTEIPNEKEVIEITTSTKLCVVHYFHKEFRRCQIMDKHLTTIANRHFKTKFVKINVENAPFLVEKLTIKVLPCVMCLVDGIVVDRIVGFEELGNTDNFTTEALELRLSRSGVVSLPEDPKKQERKTILGFSEGNEDDDDDWD</sequence>
<evidence type="ECO:0000256" key="1">
    <source>
        <dbReference type="ARBA" id="ARBA00009686"/>
    </source>
</evidence>
<dbReference type="SUPFAM" id="SSF52833">
    <property type="entry name" value="Thioredoxin-like"/>
    <property type="match status" value="1"/>
</dbReference>
<feature type="domain" description="Phosducin" evidence="3">
    <location>
        <begin position="5"/>
        <end position="187"/>
    </location>
</feature>
<protein>
    <submittedName>
        <fullName evidence="4">4868_t:CDS:1</fullName>
    </submittedName>
</protein>
<dbReference type="InterPro" id="IPR024253">
    <property type="entry name" value="Phosducin_thioredoxin-like_dom"/>
</dbReference>
<feature type="region of interest" description="Disordered" evidence="2">
    <location>
        <begin position="191"/>
        <end position="217"/>
    </location>
</feature>
<feature type="region of interest" description="Disordered" evidence="2">
    <location>
        <begin position="1"/>
        <end position="34"/>
    </location>
</feature>
<keyword evidence="5" id="KW-1185">Reference proteome</keyword>
<dbReference type="EMBL" id="CAJVPV010000827">
    <property type="protein sequence ID" value="CAG8475439.1"/>
    <property type="molecule type" value="Genomic_DNA"/>
</dbReference>
<gene>
    <name evidence="4" type="ORF">AMORRO_LOCUS2052</name>
</gene>
<comment type="caution">
    <text evidence="4">The sequence shown here is derived from an EMBL/GenBank/DDBJ whole genome shotgun (WGS) entry which is preliminary data.</text>
</comment>
<feature type="compositionally biased region" description="Polar residues" evidence="2">
    <location>
        <begin position="1"/>
        <end position="14"/>
    </location>
</feature>
<evidence type="ECO:0000313" key="5">
    <source>
        <dbReference type="Proteomes" id="UP000789342"/>
    </source>
</evidence>
<dbReference type="CDD" id="cd02989">
    <property type="entry name" value="Phd_like_TxnDC9"/>
    <property type="match status" value="1"/>
</dbReference>
<accession>A0A9N8Z804</accession>
<evidence type="ECO:0000256" key="2">
    <source>
        <dbReference type="SAM" id="MobiDB-lite"/>
    </source>
</evidence>
<dbReference type="Gene3D" id="3.40.30.10">
    <property type="entry name" value="Glutaredoxin"/>
    <property type="match status" value="1"/>
</dbReference>
<dbReference type="AlphaFoldDB" id="A0A9N8Z804"/>
<dbReference type="InterPro" id="IPR036249">
    <property type="entry name" value="Thioredoxin-like_sf"/>
</dbReference>
<dbReference type="Proteomes" id="UP000789342">
    <property type="component" value="Unassembled WGS sequence"/>
</dbReference>
<proteinExistence type="inferred from homology"/>